<evidence type="ECO:0000313" key="2">
    <source>
        <dbReference type="EMBL" id="GAA4236127.1"/>
    </source>
</evidence>
<name>A0ABP8C9Y8_9ACTN</name>
<accession>A0ABP8C9Y8</accession>
<dbReference type="Proteomes" id="UP001501710">
    <property type="component" value="Unassembled WGS sequence"/>
</dbReference>
<dbReference type="EMBL" id="BAABAS010000015">
    <property type="protein sequence ID" value="GAA4236127.1"/>
    <property type="molecule type" value="Genomic_DNA"/>
</dbReference>
<protein>
    <recommendedName>
        <fullName evidence="4">FXSXX-COOH protein</fullName>
    </recommendedName>
</protein>
<evidence type="ECO:0000256" key="1">
    <source>
        <dbReference type="SAM" id="MobiDB-lite"/>
    </source>
</evidence>
<reference evidence="3" key="1">
    <citation type="journal article" date="2019" name="Int. J. Syst. Evol. Microbiol.">
        <title>The Global Catalogue of Microorganisms (GCM) 10K type strain sequencing project: providing services to taxonomists for standard genome sequencing and annotation.</title>
        <authorList>
            <consortium name="The Broad Institute Genomics Platform"/>
            <consortium name="The Broad Institute Genome Sequencing Center for Infectious Disease"/>
            <person name="Wu L."/>
            <person name="Ma J."/>
        </authorList>
    </citation>
    <scope>NUCLEOTIDE SEQUENCE [LARGE SCALE GENOMIC DNA]</scope>
    <source>
        <strain evidence="3">JCM 17440</strain>
    </source>
</reference>
<keyword evidence="3" id="KW-1185">Reference proteome</keyword>
<evidence type="ECO:0000313" key="3">
    <source>
        <dbReference type="Proteomes" id="UP001501710"/>
    </source>
</evidence>
<organism evidence="2 3">
    <name type="scientific">Actinomadura meridiana</name>
    <dbReference type="NCBI Taxonomy" id="559626"/>
    <lineage>
        <taxon>Bacteria</taxon>
        <taxon>Bacillati</taxon>
        <taxon>Actinomycetota</taxon>
        <taxon>Actinomycetes</taxon>
        <taxon>Streptosporangiales</taxon>
        <taxon>Thermomonosporaceae</taxon>
        <taxon>Actinomadura</taxon>
    </lineage>
</organism>
<feature type="compositionally biased region" description="Basic and acidic residues" evidence="1">
    <location>
        <begin position="19"/>
        <end position="31"/>
    </location>
</feature>
<sequence>MPLTLETSDSELAGSARPLTHDRPTTEQLKRIEPVANAVLRPAARRALAEREGTEVTEAGFDNRL</sequence>
<evidence type="ECO:0008006" key="4">
    <source>
        <dbReference type="Google" id="ProtNLM"/>
    </source>
</evidence>
<gene>
    <name evidence="2" type="ORF">GCM10022254_45010</name>
</gene>
<proteinExistence type="predicted"/>
<comment type="caution">
    <text evidence="2">The sequence shown here is derived from an EMBL/GenBank/DDBJ whole genome shotgun (WGS) entry which is preliminary data.</text>
</comment>
<feature type="region of interest" description="Disordered" evidence="1">
    <location>
        <begin position="1"/>
        <end position="31"/>
    </location>
</feature>